<keyword evidence="2" id="KW-1185">Reference proteome</keyword>
<evidence type="ECO:0000313" key="2">
    <source>
        <dbReference type="Proteomes" id="UP000237655"/>
    </source>
</evidence>
<dbReference type="KEGG" id="thas:C6Y53_17365"/>
<dbReference type="PANTHER" id="PTHR38008">
    <property type="entry name" value="HEMOLYSIN-RELATED"/>
    <property type="match status" value="1"/>
</dbReference>
<gene>
    <name evidence="1" type="ORF">C6Y53_17365</name>
</gene>
<name>A0A2S0MVH5_9RHOB</name>
<reference evidence="2" key="1">
    <citation type="submission" date="2018-03" db="EMBL/GenBank/DDBJ databases">
        <title>Genomic analysis of the strain SH-1 isolated from shrimp intestine.</title>
        <authorList>
            <person name="Kim Y.-S."/>
            <person name="Kim S.-E."/>
            <person name="Kim K.-H."/>
        </authorList>
    </citation>
    <scope>NUCLEOTIDE SEQUENCE [LARGE SCALE GENOMIC DNA]</scope>
    <source>
        <strain evidence="2">SH-1</strain>
    </source>
</reference>
<dbReference type="EMBL" id="CP027665">
    <property type="protein sequence ID" value="AVO39872.1"/>
    <property type="molecule type" value="Genomic_DNA"/>
</dbReference>
<dbReference type="InterPro" id="IPR005590">
    <property type="entry name" value="DUF333"/>
</dbReference>
<evidence type="ECO:0000313" key="1">
    <source>
        <dbReference type="EMBL" id="AVO39872.1"/>
    </source>
</evidence>
<dbReference type="AlphaFoldDB" id="A0A2S0MVH5"/>
<organism evidence="1 2">
    <name type="scientific">Pukyongiella litopenaei</name>
    <dbReference type="NCBI Taxonomy" id="2605946"/>
    <lineage>
        <taxon>Bacteria</taxon>
        <taxon>Pseudomonadati</taxon>
        <taxon>Pseudomonadota</taxon>
        <taxon>Alphaproteobacteria</taxon>
        <taxon>Rhodobacterales</taxon>
        <taxon>Paracoccaceae</taxon>
        <taxon>Pukyongiella</taxon>
    </lineage>
</organism>
<sequence length="67" mass="7089">MTGCSPETAEDEQPSATALANPAANYCVENGGTYEIRRAADGSQTGVCILEDGAEVEAWDYFREKAG</sequence>
<accession>A0A2S0MVH5</accession>
<dbReference type="PANTHER" id="PTHR38008:SF2">
    <property type="entry name" value="HEMOLYSIN"/>
    <property type="match status" value="1"/>
</dbReference>
<proteinExistence type="predicted"/>
<dbReference type="Proteomes" id="UP000237655">
    <property type="component" value="Chromosome"/>
</dbReference>
<dbReference type="Pfam" id="PF03891">
    <property type="entry name" value="DUF333"/>
    <property type="match status" value="1"/>
</dbReference>
<protein>
    <submittedName>
        <fullName evidence="1">DUF333 domain-containing protein</fullName>
    </submittedName>
</protein>